<proteinExistence type="predicted"/>
<reference evidence="1 2" key="1">
    <citation type="submission" date="2017-12" db="EMBL/GenBank/DDBJ databases">
        <title>Comparative genomics of Botrytis spp.</title>
        <authorList>
            <person name="Valero-Jimenez C.A."/>
            <person name="Tapia P."/>
            <person name="Veloso J."/>
            <person name="Silva-Moreno E."/>
            <person name="Staats M."/>
            <person name="Valdes J.H."/>
            <person name="Van Kan J.A.L."/>
        </authorList>
    </citation>
    <scope>NUCLEOTIDE SEQUENCE [LARGE SCALE GENOMIC DNA]</scope>
    <source>
        <strain evidence="1 2">MUCL435</strain>
    </source>
</reference>
<keyword evidence="2" id="KW-1185">Reference proteome</keyword>
<gene>
    <name evidence="1" type="ORF">BGAL_0738g00020</name>
</gene>
<name>A0A4S8QH45_9HELO</name>
<evidence type="ECO:0000313" key="2">
    <source>
        <dbReference type="Proteomes" id="UP000308671"/>
    </source>
</evidence>
<accession>A0A4S8QH45</accession>
<dbReference type="EMBL" id="PQXL01000733">
    <property type="protein sequence ID" value="THV44087.1"/>
    <property type="molecule type" value="Genomic_DNA"/>
</dbReference>
<dbReference type="AlphaFoldDB" id="A0A4S8QH45"/>
<protein>
    <submittedName>
        <fullName evidence="1">Uncharacterized protein</fullName>
    </submittedName>
</protein>
<evidence type="ECO:0000313" key="1">
    <source>
        <dbReference type="EMBL" id="THV44087.1"/>
    </source>
</evidence>
<organism evidence="1 2">
    <name type="scientific">Botrytis galanthina</name>
    <dbReference type="NCBI Taxonomy" id="278940"/>
    <lineage>
        <taxon>Eukaryota</taxon>
        <taxon>Fungi</taxon>
        <taxon>Dikarya</taxon>
        <taxon>Ascomycota</taxon>
        <taxon>Pezizomycotina</taxon>
        <taxon>Leotiomycetes</taxon>
        <taxon>Helotiales</taxon>
        <taxon>Sclerotiniaceae</taxon>
        <taxon>Botrytis</taxon>
    </lineage>
</organism>
<comment type="caution">
    <text evidence="1">The sequence shown here is derived from an EMBL/GenBank/DDBJ whole genome shotgun (WGS) entry which is preliminary data.</text>
</comment>
<dbReference type="Proteomes" id="UP000308671">
    <property type="component" value="Unassembled WGS sequence"/>
</dbReference>
<sequence length="105" mass="11990">MSGKYLGTTKGTYQFICGERFGHLEIPTSSTPYDDDDDDDDNRHVYVFERRSPGAGDRIRKDLVMDCSVHTGTVRFQGKQARKPKQYEYRGSRIGSRMSHLHGMA</sequence>